<sequence>MPQFSDRSRARLDTCHPDLRAVFLRVIQRRDCTIIEGIRTAERQEELVRTGKSKTMNSRHLMQPDGYSHAVDVGPWPLDWQDSKAFALFAGYVLAVADELHARGEITHRLTWGGDWDDDGATRDHSFFDGPHFQLRG</sequence>
<dbReference type="CDD" id="cd14845">
    <property type="entry name" value="L-Ala-D-Glu_peptidase_like"/>
    <property type="match status" value="1"/>
</dbReference>
<reference evidence="1" key="1">
    <citation type="journal article" date="2015" name="Front. Microbiol.">
        <title>Combining genomic sequencing methods to explore viral diversity and reveal potential virus-host interactions.</title>
        <authorList>
            <person name="Chow C.E."/>
            <person name="Winget D.M."/>
            <person name="White R.A.III."/>
            <person name="Hallam S.J."/>
            <person name="Suttle C.A."/>
        </authorList>
    </citation>
    <scope>NUCLEOTIDE SEQUENCE</scope>
    <source>
        <strain evidence="1">Oxic1_6</strain>
    </source>
</reference>
<dbReference type="Gene3D" id="3.30.1380.10">
    <property type="match status" value="1"/>
</dbReference>
<protein>
    <submittedName>
        <fullName evidence="1">Endolysin</fullName>
    </submittedName>
</protein>
<name>A0A0F7L8C4_9VIRU</name>
<dbReference type="InterPro" id="IPR009045">
    <property type="entry name" value="Zn_M74/Hedgehog-like"/>
</dbReference>
<accession>A0A0F7L8C4</accession>
<dbReference type="EMBL" id="KR029601">
    <property type="protein sequence ID" value="AKH48175.1"/>
    <property type="molecule type" value="Genomic_DNA"/>
</dbReference>
<dbReference type="SUPFAM" id="SSF55166">
    <property type="entry name" value="Hedgehog/DD-peptidase"/>
    <property type="match status" value="1"/>
</dbReference>
<proteinExistence type="predicted"/>
<organism evidence="1">
    <name type="scientific">uncultured marine virus</name>
    <dbReference type="NCBI Taxonomy" id="186617"/>
    <lineage>
        <taxon>Viruses</taxon>
        <taxon>environmental samples</taxon>
    </lineage>
</organism>
<dbReference type="SMR" id="A0A0F7L8C4"/>
<reference evidence="1" key="2">
    <citation type="submission" date="2015-03" db="EMBL/GenBank/DDBJ databases">
        <authorList>
            <person name="Chow C.-E.T."/>
            <person name="Winget D.M."/>
            <person name="White R.A.III."/>
            <person name="Hallam S.J."/>
            <person name="Suttle C.A."/>
        </authorList>
    </citation>
    <scope>NUCLEOTIDE SEQUENCE</scope>
    <source>
        <strain evidence="1">Oxic1_6</strain>
    </source>
</reference>
<evidence type="ECO:0000313" key="1">
    <source>
        <dbReference type="EMBL" id="AKH48175.1"/>
    </source>
</evidence>